<evidence type="ECO:0000313" key="2">
    <source>
        <dbReference type="EMBL" id="SVA42183.1"/>
    </source>
</evidence>
<accession>A0A381VRM2</accession>
<proteinExistence type="predicted"/>
<organism evidence="2">
    <name type="scientific">marine metagenome</name>
    <dbReference type="NCBI Taxonomy" id="408172"/>
    <lineage>
        <taxon>unclassified sequences</taxon>
        <taxon>metagenomes</taxon>
        <taxon>ecological metagenomes</taxon>
    </lineage>
</organism>
<dbReference type="AlphaFoldDB" id="A0A381VRM2"/>
<gene>
    <name evidence="2" type="ORF">METZ01_LOCUS95037</name>
</gene>
<evidence type="ECO:0000256" key="1">
    <source>
        <dbReference type="SAM" id="MobiDB-lite"/>
    </source>
</evidence>
<protein>
    <submittedName>
        <fullName evidence="2">Uncharacterized protein</fullName>
    </submittedName>
</protein>
<reference evidence="2" key="1">
    <citation type="submission" date="2018-05" db="EMBL/GenBank/DDBJ databases">
        <authorList>
            <person name="Lanie J.A."/>
            <person name="Ng W.-L."/>
            <person name="Kazmierczak K.M."/>
            <person name="Andrzejewski T.M."/>
            <person name="Davidsen T.M."/>
            <person name="Wayne K.J."/>
            <person name="Tettelin H."/>
            <person name="Glass J.I."/>
            <person name="Rusch D."/>
            <person name="Podicherti R."/>
            <person name="Tsui H.-C.T."/>
            <person name="Winkler M.E."/>
        </authorList>
    </citation>
    <scope>NUCLEOTIDE SEQUENCE</scope>
</reference>
<feature type="region of interest" description="Disordered" evidence="1">
    <location>
        <begin position="1"/>
        <end position="23"/>
    </location>
</feature>
<name>A0A381VRM2_9ZZZZ</name>
<feature type="compositionally biased region" description="Basic and acidic residues" evidence="1">
    <location>
        <begin position="1"/>
        <end position="17"/>
    </location>
</feature>
<sequence length="72" mass="8380">MAKFVEEQRVKVNREAGDPTPSPTLFDRTGYVFQVVTMFDPTRGEEHPQQYMVWFDGDSQPKSCWENQLIAI</sequence>
<dbReference type="EMBL" id="UINC01009405">
    <property type="protein sequence ID" value="SVA42183.1"/>
    <property type="molecule type" value="Genomic_DNA"/>
</dbReference>